<keyword evidence="3 7" id="KW-0812">Transmembrane</keyword>
<dbReference type="PANTHER" id="PTHR10766">
    <property type="entry name" value="TRANSMEMBRANE 9 SUPERFAMILY PROTEIN"/>
    <property type="match status" value="1"/>
</dbReference>
<dbReference type="EMBL" id="JAGRRH010000003">
    <property type="protein sequence ID" value="KAG7371828.1"/>
    <property type="molecule type" value="Genomic_DNA"/>
</dbReference>
<reference evidence="8" key="1">
    <citation type="journal article" date="2021" name="Sci. Rep.">
        <title>Diploid genomic architecture of Nitzschia inconspicua, an elite biomass production diatom.</title>
        <authorList>
            <person name="Oliver A."/>
            <person name="Podell S."/>
            <person name="Pinowska A."/>
            <person name="Traller J.C."/>
            <person name="Smith S.R."/>
            <person name="McClure R."/>
            <person name="Beliaev A."/>
            <person name="Bohutskyi P."/>
            <person name="Hill E.A."/>
            <person name="Rabines A."/>
            <person name="Zheng H."/>
            <person name="Allen L.Z."/>
            <person name="Kuo A."/>
            <person name="Grigoriev I.V."/>
            <person name="Allen A.E."/>
            <person name="Hazlebeck D."/>
            <person name="Allen E.E."/>
        </authorList>
    </citation>
    <scope>NUCLEOTIDE SEQUENCE</scope>
    <source>
        <strain evidence="8">Hildebrandi</strain>
    </source>
</reference>
<sequence length="241" mass="27765">MASQNLGEFLTGNKIQSSAYSINMLTELYCQKVCQIKLSRLEAAKLRLHIKYRYHNNWILDNLPSAAVGLNIETGEKRKQYTGGFPIGFISWEIHEPFIFNHVNIIIDVHKANPDVNTYRVVGFAVEPRSVKHRFQGNYEWDGYDRGGHNKKLATCPIGQQHLDRSVIEESQIVEDGAKILYTYDVIWKESDVAWSCRWDIYSSEDHLVPAQVHWNSITNSVLVVLFLSLFVISILVRNLR</sequence>
<protein>
    <recommendedName>
        <fullName evidence="7">Transmembrane 9 superfamily member</fullName>
    </recommendedName>
</protein>
<comment type="similarity">
    <text evidence="2 7">Belongs to the nonaspanin (TM9SF) (TC 9.A.2) family.</text>
</comment>
<dbReference type="AlphaFoldDB" id="A0A9K3M075"/>
<comment type="caution">
    <text evidence="8">The sequence shown here is derived from an EMBL/GenBank/DDBJ whole genome shotgun (WGS) entry which is preliminary data.</text>
</comment>
<evidence type="ECO:0000256" key="1">
    <source>
        <dbReference type="ARBA" id="ARBA00004141"/>
    </source>
</evidence>
<reference evidence="8" key="2">
    <citation type="submission" date="2021-04" db="EMBL/GenBank/DDBJ databases">
        <authorList>
            <person name="Podell S."/>
        </authorList>
    </citation>
    <scope>NUCLEOTIDE SEQUENCE</scope>
    <source>
        <strain evidence="8">Hildebrandi</strain>
    </source>
</reference>
<evidence type="ECO:0000256" key="5">
    <source>
        <dbReference type="ARBA" id="ARBA00022989"/>
    </source>
</evidence>
<accession>A0A9K3M075</accession>
<keyword evidence="4" id="KW-0732">Signal</keyword>
<feature type="transmembrane region" description="Helical" evidence="7">
    <location>
        <begin position="218"/>
        <end position="237"/>
    </location>
</feature>
<organism evidence="8 9">
    <name type="scientific">Nitzschia inconspicua</name>
    <dbReference type="NCBI Taxonomy" id="303405"/>
    <lineage>
        <taxon>Eukaryota</taxon>
        <taxon>Sar</taxon>
        <taxon>Stramenopiles</taxon>
        <taxon>Ochrophyta</taxon>
        <taxon>Bacillariophyta</taxon>
        <taxon>Bacillariophyceae</taxon>
        <taxon>Bacillariophycidae</taxon>
        <taxon>Bacillariales</taxon>
        <taxon>Bacillariaceae</taxon>
        <taxon>Nitzschia</taxon>
    </lineage>
</organism>
<dbReference type="Proteomes" id="UP000693970">
    <property type="component" value="Unassembled WGS sequence"/>
</dbReference>
<evidence type="ECO:0000256" key="7">
    <source>
        <dbReference type="RuleBase" id="RU363079"/>
    </source>
</evidence>
<dbReference type="GO" id="GO:0016020">
    <property type="term" value="C:membrane"/>
    <property type="evidence" value="ECO:0007669"/>
    <property type="project" value="UniProtKB-SubCell"/>
</dbReference>
<evidence type="ECO:0000256" key="4">
    <source>
        <dbReference type="ARBA" id="ARBA00022729"/>
    </source>
</evidence>
<evidence type="ECO:0000256" key="6">
    <source>
        <dbReference type="ARBA" id="ARBA00023136"/>
    </source>
</evidence>
<dbReference type="GO" id="GO:0005737">
    <property type="term" value="C:cytoplasm"/>
    <property type="evidence" value="ECO:0007669"/>
    <property type="project" value="UniProtKB-ARBA"/>
</dbReference>
<keyword evidence="6 7" id="KW-0472">Membrane</keyword>
<evidence type="ECO:0000256" key="2">
    <source>
        <dbReference type="ARBA" id="ARBA00005227"/>
    </source>
</evidence>
<dbReference type="InterPro" id="IPR004240">
    <property type="entry name" value="EMP70"/>
</dbReference>
<comment type="caution">
    <text evidence="7">Lacks conserved residue(s) required for the propagation of feature annotation.</text>
</comment>
<comment type="subcellular location">
    <subcellularLocation>
        <location evidence="1">Membrane</location>
        <topology evidence="1">Multi-pass membrane protein</topology>
    </subcellularLocation>
</comment>
<proteinExistence type="inferred from homology"/>
<evidence type="ECO:0000313" key="8">
    <source>
        <dbReference type="EMBL" id="KAG7371828.1"/>
    </source>
</evidence>
<dbReference type="PANTHER" id="PTHR10766:SF111">
    <property type="entry name" value="TRANSMEMBRANE 9 SUPERFAMILY MEMBER 2"/>
    <property type="match status" value="1"/>
</dbReference>
<name>A0A9K3M075_9STRA</name>
<gene>
    <name evidence="8" type="ORF">IV203_017970</name>
</gene>
<dbReference type="Pfam" id="PF02990">
    <property type="entry name" value="EMP70"/>
    <property type="match status" value="1"/>
</dbReference>
<keyword evidence="9" id="KW-1185">Reference proteome</keyword>
<dbReference type="GO" id="GO:0072657">
    <property type="term" value="P:protein localization to membrane"/>
    <property type="evidence" value="ECO:0007669"/>
    <property type="project" value="TreeGrafter"/>
</dbReference>
<evidence type="ECO:0000256" key="3">
    <source>
        <dbReference type="ARBA" id="ARBA00022692"/>
    </source>
</evidence>
<evidence type="ECO:0000313" key="9">
    <source>
        <dbReference type="Proteomes" id="UP000693970"/>
    </source>
</evidence>
<dbReference type="OrthoDB" id="1666796at2759"/>
<keyword evidence="5 7" id="KW-1133">Transmembrane helix</keyword>